<keyword evidence="1" id="KW-0812">Transmembrane</keyword>
<accession>A0A517WWE9</accession>
<feature type="domain" description="Cytochrome c assembly protein" evidence="2">
    <location>
        <begin position="72"/>
        <end position="269"/>
    </location>
</feature>
<feature type="transmembrane region" description="Helical" evidence="1">
    <location>
        <begin position="219"/>
        <end position="240"/>
    </location>
</feature>
<dbReference type="InterPro" id="IPR002541">
    <property type="entry name" value="Cyt_c_assembly"/>
</dbReference>
<feature type="transmembrane region" description="Helical" evidence="1">
    <location>
        <begin position="96"/>
        <end position="113"/>
    </location>
</feature>
<gene>
    <name evidence="3" type="ORF">V202x_29170</name>
</gene>
<feature type="transmembrane region" description="Helical" evidence="1">
    <location>
        <begin position="184"/>
        <end position="207"/>
    </location>
</feature>
<proteinExistence type="predicted"/>
<keyword evidence="1" id="KW-0472">Membrane</keyword>
<evidence type="ECO:0000313" key="4">
    <source>
        <dbReference type="Proteomes" id="UP000318384"/>
    </source>
</evidence>
<feature type="transmembrane region" description="Helical" evidence="1">
    <location>
        <begin position="6"/>
        <end position="25"/>
    </location>
</feature>
<evidence type="ECO:0000313" key="3">
    <source>
        <dbReference type="EMBL" id="QDU09542.1"/>
    </source>
</evidence>
<dbReference type="AlphaFoldDB" id="A0A517WWE9"/>
<dbReference type="Pfam" id="PF01578">
    <property type="entry name" value="Cytochrom_C_asm"/>
    <property type="match status" value="1"/>
</dbReference>
<feature type="transmembrane region" description="Helical" evidence="1">
    <location>
        <begin position="32"/>
        <end position="51"/>
    </location>
</feature>
<dbReference type="GO" id="GO:0020037">
    <property type="term" value="F:heme binding"/>
    <property type="evidence" value="ECO:0007669"/>
    <property type="project" value="InterPro"/>
</dbReference>
<feature type="transmembrane region" description="Helical" evidence="1">
    <location>
        <begin position="252"/>
        <end position="271"/>
    </location>
</feature>
<name>A0A517WWE9_9PLAN</name>
<feature type="transmembrane region" description="Helical" evidence="1">
    <location>
        <begin position="133"/>
        <end position="155"/>
    </location>
</feature>
<organism evidence="3 4">
    <name type="scientific">Gimesia aquarii</name>
    <dbReference type="NCBI Taxonomy" id="2527964"/>
    <lineage>
        <taxon>Bacteria</taxon>
        <taxon>Pseudomonadati</taxon>
        <taxon>Planctomycetota</taxon>
        <taxon>Planctomycetia</taxon>
        <taxon>Planctomycetales</taxon>
        <taxon>Planctomycetaceae</taxon>
        <taxon>Gimesia</taxon>
    </lineage>
</organism>
<dbReference type="Proteomes" id="UP000318384">
    <property type="component" value="Chromosome"/>
</dbReference>
<keyword evidence="1" id="KW-1133">Transmembrane helix</keyword>
<feature type="transmembrane region" description="Helical" evidence="1">
    <location>
        <begin position="71"/>
        <end position="89"/>
    </location>
</feature>
<dbReference type="GO" id="GO:0017004">
    <property type="term" value="P:cytochrome complex assembly"/>
    <property type="evidence" value="ECO:0007669"/>
    <property type="project" value="InterPro"/>
</dbReference>
<protein>
    <submittedName>
        <fullName evidence="3">Cytochrome C assembly protein</fullName>
    </submittedName>
</protein>
<evidence type="ECO:0000259" key="2">
    <source>
        <dbReference type="Pfam" id="PF01578"/>
    </source>
</evidence>
<evidence type="ECO:0000256" key="1">
    <source>
        <dbReference type="SAM" id="Phobius"/>
    </source>
</evidence>
<dbReference type="RefSeq" id="WP_145175914.1">
    <property type="nucleotide sequence ID" value="NZ_CP037422.1"/>
</dbReference>
<keyword evidence="4" id="KW-1185">Reference proteome</keyword>
<reference evidence="3 4" key="1">
    <citation type="submission" date="2019-03" db="EMBL/GenBank/DDBJ databases">
        <title>Deep-cultivation of Planctomycetes and their phenomic and genomic characterization uncovers novel biology.</title>
        <authorList>
            <person name="Wiegand S."/>
            <person name="Jogler M."/>
            <person name="Boedeker C."/>
            <person name="Pinto D."/>
            <person name="Vollmers J."/>
            <person name="Rivas-Marin E."/>
            <person name="Kohn T."/>
            <person name="Peeters S.H."/>
            <person name="Heuer A."/>
            <person name="Rast P."/>
            <person name="Oberbeckmann S."/>
            <person name="Bunk B."/>
            <person name="Jeske O."/>
            <person name="Meyerdierks A."/>
            <person name="Storesund J.E."/>
            <person name="Kallscheuer N."/>
            <person name="Luecker S."/>
            <person name="Lage O.M."/>
            <person name="Pohl T."/>
            <person name="Merkel B.J."/>
            <person name="Hornburger P."/>
            <person name="Mueller R.-W."/>
            <person name="Bruemmer F."/>
            <person name="Labrenz M."/>
            <person name="Spormann A.M."/>
            <person name="Op den Camp H."/>
            <person name="Overmann J."/>
            <person name="Amann R."/>
            <person name="Jetten M.S.M."/>
            <person name="Mascher T."/>
            <person name="Medema M.H."/>
            <person name="Devos D.P."/>
            <person name="Kaster A.-K."/>
            <person name="Ovreas L."/>
            <person name="Rohde M."/>
            <person name="Galperin M.Y."/>
            <person name="Jogler C."/>
        </authorList>
    </citation>
    <scope>NUCLEOTIDE SEQUENCE [LARGE SCALE GENOMIC DNA]</scope>
    <source>
        <strain evidence="3 4">V202</strain>
    </source>
</reference>
<dbReference type="EMBL" id="CP037422">
    <property type="protein sequence ID" value="QDU09542.1"/>
    <property type="molecule type" value="Genomic_DNA"/>
</dbReference>
<sequence length="302" mass="34050">MLSNVTVFCFMASYLVAFGLEVARFKRKKNRYFRPLIFLSSLAGLVAQTAYIFNRSRETQLPPLLSSSHDWLIVFSWLLVAIFLFVNLVDKELAIGLFLFPLVLALVIASYFVDNAKNMLVEPAIQSWAMLHASLLVLGGVGIVLCFVISAMYLIQHRRLKQKQNFSEGFNLPSLSKLARLNRWALMISAPLLTVGMGIGIGLGVYVQKGPHSISFFDPVIIVYEIVWVIMMISVIFILRTKRPNQKHIAQLTIWTGGLLLLTVIGIQILTNARILDFDSWHSQYSSPLWESQRSTAGRIVS</sequence>
<dbReference type="OrthoDB" id="257620at2"/>